<keyword evidence="4 7" id="KW-0812">Transmembrane</keyword>
<keyword evidence="5 7" id="KW-1133">Transmembrane helix</keyword>
<evidence type="ECO:0000256" key="2">
    <source>
        <dbReference type="ARBA" id="ARBA00005779"/>
    </source>
</evidence>
<evidence type="ECO:0008006" key="10">
    <source>
        <dbReference type="Google" id="ProtNLM"/>
    </source>
</evidence>
<dbReference type="InterPro" id="IPR007140">
    <property type="entry name" value="DUF350"/>
</dbReference>
<evidence type="ECO:0000256" key="7">
    <source>
        <dbReference type="SAM" id="Phobius"/>
    </source>
</evidence>
<dbReference type="KEGG" id="srt:Srot_0875"/>
<proteinExistence type="inferred from homology"/>
<evidence type="ECO:0000256" key="6">
    <source>
        <dbReference type="ARBA" id="ARBA00023136"/>
    </source>
</evidence>
<comment type="subcellular location">
    <subcellularLocation>
        <location evidence="1">Cell membrane</location>
        <topology evidence="1">Multi-pass membrane protein</topology>
    </subcellularLocation>
</comment>
<dbReference type="RefSeq" id="WP_013137808.1">
    <property type="nucleotide sequence ID" value="NC_014168.1"/>
</dbReference>
<dbReference type="AlphaFoldDB" id="D6ZE72"/>
<dbReference type="Proteomes" id="UP000002247">
    <property type="component" value="Chromosome"/>
</dbReference>
<evidence type="ECO:0000256" key="5">
    <source>
        <dbReference type="ARBA" id="ARBA00022989"/>
    </source>
</evidence>
<accession>D6ZE72</accession>
<gene>
    <name evidence="8" type="ordered locus">Srot_0875</name>
</gene>
<feature type="transmembrane region" description="Helical" evidence="7">
    <location>
        <begin position="143"/>
        <end position="161"/>
    </location>
</feature>
<evidence type="ECO:0000313" key="9">
    <source>
        <dbReference type="Proteomes" id="UP000002247"/>
    </source>
</evidence>
<evidence type="ECO:0000313" key="8">
    <source>
        <dbReference type="EMBL" id="ADG97352.1"/>
    </source>
</evidence>
<dbReference type="eggNOG" id="ENOG5033238">
    <property type="taxonomic scope" value="Bacteria"/>
</dbReference>
<comment type="similarity">
    <text evidence="2">Belongs to the UPF0719 family.</text>
</comment>
<dbReference type="EMBL" id="CP001958">
    <property type="protein sequence ID" value="ADG97352.1"/>
    <property type="molecule type" value="Genomic_DNA"/>
</dbReference>
<feature type="transmembrane region" description="Helical" evidence="7">
    <location>
        <begin position="30"/>
        <end position="51"/>
    </location>
</feature>
<name>D6ZE72_SEGRD</name>
<protein>
    <recommendedName>
        <fullName evidence="10">DUF350 domain-containing protein</fullName>
    </recommendedName>
</protein>
<evidence type="ECO:0000256" key="4">
    <source>
        <dbReference type="ARBA" id="ARBA00022692"/>
    </source>
</evidence>
<evidence type="ECO:0000256" key="1">
    <source>
        <dbReference type="ARBA" id="ARBA00004651"/>
    </source>
</evidence>
<reference evidence="8 9" key="1">
    <citation type="journal article" date="2010" name="Stand. Genomic Sci.">
        <title>Complete genome sequence of Segniliparus rotundus type strain (CDC 1076).</title>
        <authorList>
            <person name="Sikorski J."/>
            <person name="Lapidus A."/>
            <person name="Copeland A."/>
            <person name="Misra M."/>
            <person name="Glavina Del Rio T."/>
            <person name="Nolan M."/>
            <person name="Lucas S."/>
            <person name="Chen F."/>
            <person name="Tice H."/>
            <person name="Cheng J.F."/>
            <person name="Jando M."/>
            <person name="Schneider S."/>
            <person name="Bruce D."/>
            <person name="Goodwin L."/>
            <person name="Pitluck S."/>
            <person name="Liolios K."/>
            <person name="Mikhailova N."/>
            <person name="Pati A."/>
            <person name="Ivanova N."/>
            <person name="Mavromatis K."/>
            <person name="Chen A."/>
            <person name="Palaniappan K."/>
            <person name="Chertkov O."/>
            <person name="Land M."/>
            <person name="Hauser L."/>
            <person name="Chang Y.J."/>
            <person name="Jeffries C.D."/>
            <person name="Brettin T."/>
            <person name="Detter J.C."/>
            <person name="Han C."/>
            <person name="Rohde M."/>
            <person name="Goker M."/>
            <person name="Bristow J."/>
            <person name="Eisen J.A."/>
            <person name="Markowitz V."/>
            <person name="Hugenholtz P."/>
            <person name="Kyrpides N.C."/>
            <person name="Klenk H.P."/>
        </authorList>
    </citation>
    <scope>NUCLEOTIDE SEQUENCE [LARGE SCALE GENOMIC DNA]</scope>
    <source>
        <strain evidence="9">ATCC BAA-972 / CDC 1076 / CIP 108378 / DSM 44985 / JCM 13578</strain>
    </source>
</reference>
<dbReference type="GO" id="GO:0005886">
    <property type="term" value="C:plasma membrane"/>
    <property type="evidence" value="ECO:0007669"/>
    <property type="project" value="UniProtKB-SubCell"/>
</dbReference>
<sequence length="162" mass="17174">MSTVSMGVAQFAFDSAVAHSVYWQHLLRSVAAIVVYAIIGLGLMVLGFFAIDLTTVGKLRQLVREEKPNASFITAAGLIGMGLIVVTAIWSVAATDIWSGIVTTIVYGVVGIIAQTFAVRFLEIATGVETNVTLLRDDFDFDSFIIAGAHLGIGLIVAVSIL</sequence>
<dbReference type="Pfam" id="PF03994">
    <property type="entry name" value="DUF350"/>
    <property type="match status" value="1"/>
</dbReference>
<feature type="transmembrane region" description="Helical" evidence="7">
    <location>
        <begin position="97"/>
        <end position="122"/>
    </location>
</feature>
<keyword evidence="9" id="KW-1185">Reference proteome</keyword>
<dbReference type="STRING" id="640132.Srot_0875"/>
<evidence type="ECO:0000256" key="3">
    <source>
        <dbReference type="ARBA" id="ARBA00022475"/>
    </source>
</evidence>
<organism evidence="8 9">
    <name type="scientific">Segniliparus rotundus (strain ATCC BAA-972 / CDC 1076 / CIP 108378 / DSM 44985 / JCM 13578)</name>
    <dbReference type="NCBI Taxonomy" id="640132"/>
    <lineage>
        <taxon>Bacteria</taxon>
        <taxon>Bacillati</taxon>
        <taxon>Actinomycetota</taxon>
        <taxon>Actinomycetes</taxon>
        <taxon>Mycobacteriales</taxon>
        <taxon>Segniliparaceae</taxon>
        <taxon>Segniliparus</taxon>
    </lineage>
</organism>
<keyword evidence="6 7" id="KW-0472">Membrane</keyword>
<keyword evidence="3" id="KW-1003">Cell membrane</keyword>
<feature type="transmembrane region" description="Helical" evidence="7">
    <location>
        <begin position="72"/>
        <end position="91"/>
    </location>
</feature>
<dbReference type="HOGENOM" id="CLU_135044_0_0_11"/>